<dbReference type="AlphaFoldDB" id="A0A1H9KNT7"/>
<dbReference type="Pfam" id="PF01381">
    <property type="entry name" value="HTH_3"/>
    <property type="match status" value="1"/>
</dbReference>
<organism evidence="5 6">
    <name type="scientific">Amphritea atlantica</name>
    <dbReference type="NCBI Taxonomy" id="355243"/>
    <lineage>
        <taxon>Bacteria</taxon>
        <taxon>Pseudomonadati</taxon>
        <taxon>Pseudomonadota</taxon>
        <taxon>Gammaproteobacteria</taxon>
        <taxon>Oceanospirillales</taxon>
        <taxon>Oceanospirillaceae</taxon>
        <taxon>Amphritea</taxon>
    </lineage>
</organism>
<gene>
    <name evidence="5" type="ORF">SAMN03080615_03564</name>
</gene>
<evidence type="ECO:0000259" key="4">
    <source>
        <dbReference type="PROSITE" id="PS50943"/>
    </source>
</evidence>
<evidence type="ECO:0000313" key="6">
    <source>
        <dbReference type="Proteomes" id="UP000198749"/>
    </source>
</evidence>
<dbReference type="SUPFAM" id="SSF51182">
    <property type="entry name" value="RmlC-like cupins"/>
    <property type="match status" value="1"/>
</dbReference>
<accession>A0A1H9KNT7</accession>
<feature type="domain" description="HTH cro/C1-type" evidence="4">
    <location>
        <begin position="12"/>
        <end position="66"/>
    </location>
</feature>
<evidence type="ECO:0000313" key="5">
    <source>
        <dbReference type="EMBL" id="SER00748.1"/>
    </source>
</evidence>
<dbReference type="SMART" id="SM00530">
    <property type="entry name" value="HTH_XRE"/>
    <property type="match status" value="1"/>
</dbReference>
<evidence type="ECO:0000256" key="2">
    <source>
        <dbReference type="ARBA" id="ARBA00023125"/>
    </source>
</evidence>
<keyword evidence="1" id="KW-0805">Transcription regulation</keyword>
<keyword evidence="3" id="KW-0804">Transcription</keyword>
<dbReference type="GO" id="GO:0003677">
    <property type="term" value="F:DNA binding"/>
    <property type="evidence" value="ECO:0007669"/>
    <property type="project" value="UniProtKB-KW"/>
</dbReference>
<dbReference type="PANTHER" id="PTHR46797:SF23">
    <property type="entry name" value="HTH-TYPE TRANSCRIPTIONAL REGULATOR SUTR"/>
    <property type="match status" value="1"/>
</dbReference>
<reference evidence="6" key="1">
    <citation type="submission" date="2016-10" db="EMBL/GenBank/DDBJ databases">
        <authorList>
            <person name="Varghese N."/>
            <person name="Submissions S."/>
        </authorList>
    </citation>
    <scope>NUCLEOTIDE SEQUENCE [LARGE SCALE GENOMIC DNA]</scope>
    <source>
        <strain evidence="6">DSM 18887</strain>
    </source>
</reference>
<dbReference type="SUPFAM" id="SSF47413">
    <property type="entry name" value="lambda repressor-like DNA-binding domains"/>
    <property type="match status" value="1"/>
</dbReference>
<evidence type="ECO:0000256" key="3">
    <source>
        <dbReference type="ARBA" id="ARBA00023163"/>
    </source>
</evidence>
<dbReference type="Proteomes" id="UP000198749">
    <property type="component" value="Unassembled WGS sequence"/>
</dbReference>
<dbReference type="OrthoDB" id="9792093at2"/>
<protein>
    <submittedName>
        <fullName evidence="5">Transcriptional regulator, XRE family with cupin sensor</fullName>
    </submittedName>
</protein>
<dbReference type="Gene3D" id="2.60.120.10">
    <property type="entry name" value="Jelly Rolls"/>
    <property type="match status" value="1"/>
</dbReference>
<dbReference type="InterPro" id="IPR001387">
    <property type="entry name" value="Cro/C1-type_HTH"/>
</dbReference>
<dbReference type="InterPro" id="IPR013096">
    <property type="entry name" value="Cupin_2"/>
</dbReference>
<dbReference type="Gene3D" id="1.10.260.40">
    <property type="entry name" value="lambda repressor-like DNA-binding domains"/>
    <property type="match status" value="1"/>
</dbReference>
<name>A0A1H9KNT7_9GAMM</name>
<dbReference type="RefSeq" id="WP_091360885.1">
    <property type="nucleotide sequence ID" value="NZ_AP025284.1"/>
</dbReference>
<dbReference type="InterPro" id="IPR050807">
    <property type="entry name" value="TransReg_Diox_bact_type"/>
</dbReference>
<dbReference type="InterPro" id="IPR014710">
    <property type="entry name" value="RmlC-like_jellyroll"/>
</dbReference>
<dbReference type="CDD" id="cd02209">
    <property type="entry name" value="cupin_XRE_C"/>
    <property type="match status" value="1"/>
</dbReference>
<dbReference type="InterPro" id="IPR010982">
    <property type="entry name" value="Lambda_DNA-bd_dom_sf"/>
</dbReference>
<dbReference type="PANTHER" id="PTHR46797">
    <property type="entry name" value="HTH-TYPE TRANSCRIPTIONAL REGULATOR"/>
    <property type="match status" value="1"/>
</dbReference>
<sequence length="190" mass="21130">MQEINLYLATTLKQLRQTKGWSLDRAASETGVSKAMLGQIERGESSPTIATMWKISKGFHKSLSSLLEPSADNNSQTVIRPPNKQSKVLDSNNSPIAPIFPYEEQFGFEMFELTLLPGYERISEPHIDGVTEHVIVISGEMELLINGEWIKLTQGSSVRFAGDTLHGYRNSSASPAVFHNILHYAHDVSE</sequence>
<dbReference type="GO" id="GO:0003700">
    <property type="term" value="F:DNA-binding transcription factor activity"/>
    <property type="evidence" value="ECO:0007669"/>
    <property type="project" value="TreeGrafter"/>
</dbReference>
<keyword evidence="6" id="KW-1185">Reference proteome</keyword>
<dbReference type="EMBL" id="FOGB01000014">
    <property type="protein sequence ID" value="SER00748.1"/>
    <property type="molecule type" value="Genomic_DNA"/>
</dbReference>
<dbReference type="InterPro" id="IPR011051">
    <property type="entry name" value="RmlC_Cupin_sf"/>
</dbReference>
<evidence type="ECO:0000256" key="1">
    <source>
        <dbReference type="ARBA" id="ARBA00023015"/>
    </source>
</evidence>
<dbReference type="STRING" id="355243.SAMN03080615_03564"/>
<dbReference type="Pfam" id="PF07883">
    <property type="entry name" value="Cupin_2"/>
    <property type="match status" value="1"/>
</dbReference>
<dbReference type="CDD" id="cd00093">
    <property type="entry name" value="HTH_XRE"/>
    <property type="match status" value="1"/>
</dbReference>
<dbReference type="GO" id="GO:0005829">
    <property type="term" value="C:cytosol"/>
    <property type="evidence" value="ECO:0007669"/>
    <property type="project" value="TreeGrafter"/>
</dbReference>
<keyword evidence="2" id="KW-0238">DNA-binding</keyword>
<dbReference type="PROSITE" id="PS50943">
    <property type="entry name" value="HTH_CROC1"/>
    <property type="match status" value="1"/>
</dbReference>
<proteinExistence type="predicted"/>